<evidence type="ECO:0000313" key="2">
    <source>
        <dbReference type="EMBL" id="KAF5340017.1"/>
    </source>
</evidence>
<evidence type="ECO:0000256" key="1">
    <source>
        <dbReference type="SAM" id="MobiDB-lite"/>
    </source>
</evidence>
<dbReference type="AlphaFoldDB" id="A0A8H5FKK4"/>
<sequence>MSPPFKSMNVGAVQRGPANRPSSNSSSTKPLSFINHLRMSYSITVRVYQRNPNAFFKIVEKGVWHYANGGTWSDKDGVETLTMGGSGTSGMLRFMTEDGKEAFFVAMGVHNYKRWVDVITGLADDVTCVKAMHEYYDNSNPPRAQAREAQRTEVSILNAQSRNMSAQYSVVEGHELRLNVIIG</sequence>
<keyword evidence="3" id="KW-1185">Reference proteome</keyword>
<protein>
    <submittedName>
        <fullName evidence="2">Uncharacterized protein</fullName>
    </submittedName>
</protein>
<proteinExistence type="predicted"/>
<organism evidence="2 3">
    <name type="scientific">Ephemerocybe angulata</name>
    <dbReference type="NCBI Taxonomy" id="980116"/>
    <lineage>
        <taxon>Eukaryota</taxon>
        <taxon>Fungi</taxon>
        <taxon>Dikarya</taxon>
        <taxon>Basidiomycota</taxon>
        <taxon>Agaricomycotina</taxon>
        <taxon>Agaricomycetes</taxon>
        <taxon>Agaricomycetidae</taxon>
        <taxon>Agaricales</taxon>
        <taxon>Agaricineae</taxon>
        <taxon>Psathyrellaceae</taxon>
        <taxon>Ephemerocybe</taxon>
    </lineage>
</organism>
<dbReference type="SUPFAM" id="SSF63724">
    <property type="entry name" value="Cytolysin/lectin"/>
    <property type="match status" value="1"/>
</dbReference>
<dbReference type="Gene3D" id="2.60.270.20">
    <property type="entry name" value="Cytolysin/lectin"/>
    <property type="match status" value="1"/>
</dbReference>
<name>A0A8H5FKK4_9AGAR</name>
<gene>
    <name evidence="2" type="ORF">D9611_012338</name>
</gene>
<dbReference type="InterPro" id="IPR009960">
    <property type="entry name" value="Fruit_body_lectin_fun"/>
</dbReference>
<dbReference type="EMBL" id="JAACJK010000005">
    <property type="protein sequence ID" value="KAF5340017.1"/>
    <property type="molecule type" value="Genomic_DNA"/>
</dbReference>
<dbReference type="Pfam" id="PF07367">
    <property type="entry name" value="FB_lectin"/>
    <property type="match status" value="1"/>
</dbReference>
<dbReference type="OrthoDB" id="4791458at2759"/>
<feature type="region of interest" description="Disordered" evidence="1">
    <location>
        <begin position="1"/>
        <end position="29"/>
    </location>
</feature>
<reference evidence="2 3" key="1">
    <citation type="journal article" date="2020" name="ISME J.">
        <title>Uncovering the hidden diversity of litter-decomposition mechanisms in mushroom-forming fungi.</title>
        <authorList>
            <person name="Floudas D."/>
            <person name="Bentzer J."/>
            <person name="Ahren D."/>
            <person name="Johansson T."/>
            <person name="Persson P."/>
            <person name="Tunlid A."/>
        </authorList>
    </citation>
    <scope>NUCLEOTIDE SEQUENCE [LARGE SCALE GENOMIC DNA]</scope>
    <source>
        <strain evidence="2 3">CBS 175.51</strain>
    </source>
</reference>
<dbReference type="InterPro" id="IPR015926">
    <property type="entry name" value="Cytolysin/lectin"/>
</dbReference>
<accession>A0A8H5FKK4</accession>
<dbReference type="Proteomes" id="UP000541558">
    <property type="component" value="Unassembled WGS sequence"/>
</dbReference>
<comment type="caution">
    <text evidence="2">The sequence shown here is derived from an EMBL/GenBank/DDBJ whole genome shotgun (WGS) entry which is preliminary data.</text>
</comment>
<evidence type="ECO:0000313" key="3">
    <source>
        <dbReference type="Proteomes" id="UP000541558"/>
    </source>
</evidence>